<dbReference type="AlphaFoldDB" id="A0AAD5YD95"/>
<dbReference type="InterPro" id="IPR036188">
    <property type="entry name" value="FAD/NAD-bd_sf"/>
</dbReference>
<reference evidence="2" key="1">
    <citation type="submission" date="2022-07" db="EMBL/GenBank/DDBJ databases">
        <title>Genome Sequence of Physisporinus lineatus.</title>
        <authorList>
            <person name="Buettner E."/>
        </authorList>
    </citation>
    <scope>NUCLEOTIDE SEQUENCE</scope>
    <source>
        <strain evidence="2">VT162</strain>
    </source>
</reference>
<sequence length="424" mass="46714">MQSFTFGAPGRQYTLESGANWVQGTESDSGTENPVWGLAKAHGLKTQENDWEGSITTYDATGQVDYLDTFQESLYQFESLGAVVRQTSRRLVNVSARTGYSLIGAKPRTAHAMACEYFQIDWDTGDSPEKSSLVATASVSNFTYNPAVGGFGNTNAMSIDRRGIKTLVKAEQARLPQNQILLNATVKEIAYSTTGVDVTLEDGRVLKADYVLTTFSLGVLQADDVTFAPPLPHWKQEAIHKKTMVMLRPTTRVIPPVTAPQMGLYADSERGRYPVWQSLDDPNFFPGSGILFVTVTGDFSLRIEGLNDSQVQNEVMGVLRSMFPGVTVPDPIAFHFPRWHSDPLFRGSFSNWPPFYRAEHQLNLNATVDDRLWFAGEATSTKYFGFLHGAYFSGLEVATAMIKCIRGRGCVVPAHVADAVDPPL</sequence>
<dbReference type="PANTHER" id="PTHR10742:SF313">
    <property type="entry name" value="AMINE OXIDASE"/>
    <property type="match status" value="1"/>
</dbReference>
<dbReference type="GO" id="GO:0006598">
    <property type="term" value="P:polyamine catabolic process"/>
    <property type="evidence" value="ECO:0007669"/>
    <property type="project" value="TreeGrafter"/>
</dbReference>
<feature type="domain" description="Amine oxidase" evidence="1">
    <location>
        <begin position="3"/>
        <end position="402"/>
    </location>
</feature>
<protein>
    <recommendedName>
        <fullName evidence="1">Amine oxidase domain-containing protein</fullName>
    </recommendedName>
</protein>
<dbReference type="EMBL" id="JANAWD010000776">
    <property type="protein sequence ID" value="KAJ3475938.1"/>
    <property type="molecule type" value="Genomic_DNA"/>
</dbReference>
<accession>A0AAD5YD95</accession>
<dbReference type="SUPFAM" id="SSF51905">
    <property type="entry name" value="FAD/NAD(P)-binding domain"/>
    <property type="match status" value="1"/>
</dbReference>
<gene>
    <name evidence="2" type="ORF">NLI96_g11502</name>
</gene>
<name>A0AAD5YD95_9APHY</name>
<dbReference type="Proteomes" id="UP001212997">
    <property type="component" value="Unassembled WGS sequence"/>
</dbReference>
<dbReference type="InterPro" id="IPR050281">
    <property type="entry name" value="Flavin_monoamine_oxidase"/>
</dbReference>
<evidence type="ECO:0000313" key="3">
    <source>
        <dbReference type="Proteomes" id="UP001212997"/>
    </source>
</evidence>
<evidence type="ECO:0000259" key="1">
    <source>
        <dbReference type="Pfam" id="PF01593"/>
    </source>
</evidence>
<evidence type="ECO:0000313" key="2">
    <source>
        <dbReference type="EMBL" id="KAJ3475938.1"/>
    </source>
</evidence>
<proteinExistence type="predicted"/>
<dbReference type="PANTHER" id="PTHR10742">
    <property type="entry name" value="FLAVIN MONOAMINE OXIDASE"/>
    <property type="match status" value="1"/>
</dbReference>
<dbReference type="Gene3D" id="3.50.50.60">
    <property type="entry name" value="FAD/NAD(P)-binding domain"/>
    <property type="match status" value="1"/>
</dbReference>
<dbReference type="GO" id="GO:0016491">
    <property type="term" value="F:oxidoreductase activity"/>
    <property type="evidence" value="ECO:0007669"/>
    <property type="project" value="InterPro"/>
</dbReference>
<dbReference type="SUPFAM" id="SSF54373">
    <property type="entry name" value="FAD-linked reductases, C-terminal domain"/>
    <property type="match status" value="1"/>
</dbReference>
<organism evidence="2 3">
    <name type="scientific">Meripilus lineatus</name>
    <dbReference type="NCBI Taxonomy" id="2056292"/>
    <lineage>
        <taxon>Eukaryota</taxon>
        <taxon>Fungi</taxon>
        <taxon>Dikarya</taxon>
        <taxon>Basidiomycota</taxon>
        <taxon>Agaricomycotina</taxon>
        <taxon>Agaricomycetes</taxon>
        <taxon>Polyporales</taxon>
        <taxon>Meripilaceae</taxon>
        <taxon>Meripilus</taxon>
    </lineage>
</organism>
<keyword evidence="3" id="KW-1185">Reference proteome</keyword>
<dbReference type="InterPro" id="IPR002937">
    <property type="entry name" value="Amino_oxidase"/>
</dbReference>
<dbReference type="Pfam" id="PF01593">
    <property type="entry name" value="Amino_oxidase"/>
    <property type="match status" value="1"/>
</dbReference>
<dbReference type="Gene3D" id="3.90.660.10">
    <property type="match status" value="1"/>
</dbReference>
<comment type="caution">
    <text evidence="2">The sequence shown here is derived from an EMBL/GenBank/DDBJ whole genome shotgun (WGS) entry which is preliminary data.</text>
</comment>